<evidence type="ECO:0000256" key="1">
    <source>
        <dbReference type="ARBA" id="ARBA00022630"/>
    </source>
</evidence>
<feature type="binding site" evidence="6">
    <location>
        <position position="152"/>
    </location>
    <ligand>
        <name>FMN</name>
        <dbReference type="ChEBI" id="CHEBI:58210"/>
    </ligand>
</feature>
<dbReference type="NCBIfam" id="TIGR03860">
    <property type="entry name" value="FMN_nitrolo"/>
    <property type="match status" value="1"/>
</dbReference>
<dbReference type="Gene3D" id="3.20.20.30">
    <property type="entry name" value="Luciferase-like domain"/>
    <property type="match status" value="1"/>
</dbReference>
<feature type="binding site" evidence="6">
    <location>
        <position position="98"/>
    </location>
    <ligand>
        <name>FMN</name>
        <dbReference type="ChEBI" id="CHEBI:58210"/>
    </ligand>
</feature>
<evidence type="ECO:0000256" key="3">
    <source>
        <dbReference type="ARBA" id="ARBA00023002"/>
    </source>
</evidence>
<dbReference type="AlphaFoldDB" id="A0A7L9WRN2"/>
<organism evidence="8 9">
    <name type="scientific">Pseudooceanicola spongiae</name>
    <dbReference type="NCBI Taxonomy" id="2613965"/>
    <lineage>
        <taxon>Bacteria</taxon>
        <taxon>Pseudomonadati</taxon>
        <taxon>Pseudomonadota</taxon>
        <taxon>Alphaproteobacteria</taxon>
        <taxon>Rhodobacterales</taxon>
        <taxon>Paracoccaceae</taxon>
        <taxon>Pseudooceanicola</taxon>
    </lineage>
</organism>
<evidence type="ECO:0000256" key="5">
    <source>
        <dbReference type="ARBA" id="ARBA00033748"/>
    </source>
</evidence>
<dbReference type="InterPro" id="IPR051260">
    <property type="entry name" value="Diverse_substr_monoxygenases"/>
</dbReference>
<dbReference type="KEGG" id="pshq:F3W81_16970"/>
<protein>
    <submittedName>
        <fullName evidence="8">NtaA/DmoA family FMN-dependent monooxygenase</fullName>
        <ecNumber evidence="8">1.14.-.-</ecNumber>
    </submittedName>
</protein>
<proteinExistence type="inferred from homology"/>
<reference evidence="8 9" key="1">
    <citation type="submission" date="2019-10" db="EMBL/GenBank/DDBJ databases">
        <title>Pseudopuniceibacterium sp. HQ09 islated from Antarctica.</title>
        <authorList>
            <person name="Liao L."/>
            <person name="Su S."/>
            <person name="Chen B."/>
            <person name="Yu Y."/>
        </authorList>
    </citation>
    <scope>NUCLEOTIDE SEQUENCE [LARGE SCALE GENOMIC DNA]</scope>
    <source>
        <strain evidence="8 9">HQ09</strain>
    </source>
</reference>
<comment type="similarity">
    <text evidence="5">Belongs to the NtaA/SnaA/DszA monooxygenase family.</text>
</comment>
<gene>
    <name evidence="8" type="ORF">F3W81_16970</name>
</gene>
<keyword evidence="9" id="KW-1185">Reference proteome</keyword>
<evidence type="ECO:0000313" key="9">
    <source>
        <dbReference type="Proteomes" id="UP000594118"/>
    </source>
</evidence>
<dbReference type="InterPro" id="IPR036661">
    <property type="entry name" value="Luciferase-like_sf"/>
</dbReference>
<dbReference type="PANTHER" id="PTHR30011:SF16">
    <property type="entry name" value="C2H2 FINGER DOMAIN TRANSCRIPTION FACTOR (EUROFUNG)-RELATED"/>
    <property type="match status" value="1"/>
</dbReference>
<evidence type="ECO:0000313" key="8">
    <source>
        <dbReference type="EMBL" id="QOL82367.1"/>
    </source>
</evidence>
<feature type="domain" description="Luciferase-like" evidence="7">
    <location>
        <begin position="26"/>
        <end position="387"/>
    </location>
</feature>
<dbReference type="Proteomes" id="UP000594118">
    <property type="component" value="Chromosome"/>
</dbReference>
<evidence type="ECO:0000259" key="7">
    <source>
        <dbReference type="Pfam" id="PF00296"/>
    </source>
</evidence>
<dbReference type="PANTHER" id="PTHR30011">
    <property type="entry name" value="ALKANESULFONATE MONOOXYGENASE-RELATED"/>
    <property type="match status" value="1"/>
</dbReference>
<dbReference type="EMBL" id="CP045201">
    <property type="protein sequence ID" value="QOL82367.1"/>
    <property type="molecule type" value="Genomic_DNA"/>
</dbReference>
<dbReference type="EC" id="1.14.-.-" evidence="8"/>
<dbReference type="Pfam" id="PF00296">
    <property type="entry name" value="Bac_luciferase"/>
    <property type="match status" value="1"/>
</dbReference>
<evidence type="ECO:0000256" key="6">
    <source>
        <dbReference type="PIRSR" id="PIRSR000337-1"/>
    </source>
</evidence>
<keyword evidence="3 8" id="KW-0560">Oxidoreductase</keyword>
<dbReference type="GO" id="GO:0004497">
    <property type="term" value="F:monooxygenase activity"/>
    <property type="evidence" value="ECO:0007669"/>
    <property type="project" value="UniProtKB-KW"/>
</dbReference>
<keyword evidence="2 6" id="KW-0288">FMN</keyword>
<name>A0A7L9WRN2_9RHOB</name>
<dbReference type="PIRSF" id="PIRSF000337">
    <property type="entry name" value="NTA_MOA"/>
    <property type="match status" value="1"/>
</dbReference>
<dbReference type="GO" id="GO:0016705">
    <property type="term" value="F:oxidoreductase activity, acting on paired donors, with incorporation or reduction of molecular oxygen"/>
    <property type="evidence" value="ECO:0007669"/>
    <property type="project" value="InterPro"/>
</dbReference>
<dbReference type="InterPro" id="IPR016215">
    <property type="entry name" value="NTA_MOA"/>
</dbReference>
<feature type="binding site" evidence="6">
    <location>
        <position position="61"/>
    </location>
    <ligand>
        <name>FMN</name>
        <dbReference type="ChEBI" id="CHEBI:58210"/>
    </ligand>
</feature>
<sequence length="415" mass="45195">MVRPELDDRVILNAVLFGHGSHEAAWRSPGMPATAPLELSHWLECARVAEATGFDGLFLGDILCLQDRPEHHPPETLDPLMVLAALAGATQRLRLTGTASTSFNHPYHLARRLLTLSHLSGGRAGWNIVTSSYPQEAALFGWDAMPPTAERYARAEEVVSAVKALWSSWDGVARQADKDSGRWLSTAPPEVQLSGRFGRIDGALNLSPAPYGRPLLAQAGSSPEGMRFAARHADQVFTVQSEIEGAKAFRREIHRLAKEAGRSPEEICVLPGLVPFVAETRGEAEAQLEALTERVGMDHILRKLERFTGLSLAGHDPDTPLPFETGALRGNDFSNSRAHLLIDHAQREGLTLRQLAARFAAGRGHLLVVGTGRDVAERMREWVDAGAADGFNVMAPLLPSGLQSFAVQVMPHLRR</sequence>
<evidence type="ECO:0000256" key="2">
    <source>
        <dbReference type="ARBA" id="ARBA00022643"/>
    </source>
</evidence>
<keyword evidence="4 8" id="KW-0503">Monooxygenase</keyword>
<dbReference type="InterPro" id="IPR011251">
    <property type="entry name" value="Luciferase-like_dom"/>
</dbReference>
<feature type="binding site" evidence="6">
    <location>
        <position position="221"/>
    </location>
    <ligand>
        <name>FMN</name>
        <dbReference type="ChEBI" id="CHEBI:58210"/>
    </ligand>
</feature>
<dbReference type="CDD" id="cd01095">
    <property type="entry name" value="Nitrilotriacetate_monoxgenase"/>
    <property type="match status" value="1"/>
</dbReference>
<feature type="binding site" evidence="6">
    <location>
        <position position="222"/>
    </location>
    <ligand>
        <name>FMN</name>
        <dbReference type="ChEBI" id="CHEBI:58210"/>
    </ligand>
</feature>
<evidence type="ECO:0000256" key="4">
    <source>
        <dbReference type="ARBA" id="ARBA00023033"/>
    </source>
</evidence>
<dbReference type="SUPFAM" id="SSF51679">
    <property type="entry name" value="Bacterial luciferase-like"/>
    <property type="match status" value="1"/>
</dbReference>
<keyword evidence="1 6" id="KW-0285">Flavoprotein</keyword>
<accession>A0A7L9WRN2</accession>